<dbReference type="EMBL" id="BDIP01009759">
    <property type="protein sequence ID" value="GCA65098.1"/>
    <property type="molecule type" value="Genomic_DNA"/>
</dbReference>
<reference evidence="2 3" key="2">
    <citation type="journal article" date="2018" name="PLoS ONE">
        <title>The draft genome of Kipferlia bialata reveals reductive genome evolution in fornicate parasites.</title>
        <authorList>
            <person name="Tanifuji G."/>
            <person name="Takabayashi S."/>
            <person name="Kume K."/>
            <person name="Takagi M."/>
            <person name="Nakayama T."/>
            <person name="Kamikawa R."/>
            <person name="Inagaki Y."/>
            <person name="Hashimoto T."/>
        </authorList>
    </citation>
    <scope>NUCLEOTIDE SEQUENCE [LARGE SCALE GENOMIC DNA]</scope>
    <source>
        <strain evidence="2">NY0173</strain>
    </source>
</reference>
<proteinExistence type="predicted"/>
<accession>A0A391P2B4</accession>
<feature type="non-terminal residue" evidence="2">
    <location>
        <position position="1"/>
    </location>
</feature>
<evidence type="ECO:0000313" key="1">
    <source>
        <dbReference type="EMBL" id="GCA64773.1"/>
    </source>
</evidence>
<reference evidence="2" key="1">
    <citation type="submission" date="2016-10" db="EMBL/GenBank/DDBJ databases">
        <authorList>
            <person name="Tanifuji G."/>
            <person name="Kume K."/>
            <person name="Nakayama T."/>
            <person name="Takabayashi S."/>
            <person name="Hashimoto T."/>
        </authorList>
    </citation>
    <scope>NUCLEOTIDE SEQUENCE</scope>
    <source>
        <strain evidence="2">NY0173</strain>
    </source>
</reference>
<evidence type="ECO:0000313" key="3">
    <source>
        <dbReference type="Proteomes" id="UP000265618"/>
    </source>
</evidence>
<comment type="caution">
    <text evidence="2">The sequence shown here is derived from an EMBL/GenBank/DDBJ whole genome shotgun (WGS) entry which is preliminary data.</text>
</comment>
<keyword evidence="3" id="KW-1185">Reference proteome</keyword>
<organism evidence="2 3">
    <name type="scientific">Kipferlia bialata</name>
    <dbReference type="NCBI Taxonomy" id="797122"/>
    <lineage>
        <taxon>Eukaryota</taxon>
        <taxon>Metamonada</taxon>
        <taxon>Carpediemonas-like organisms</taxon>
        <taxon>Kipferlia</taxon>
    </lineage>
</organism>
<dbReference type="EMBL" id="BDIP01008535">
    <property type="protein sequence ID" value="GCA64773.1"/>
    <property type="molecule type" value="Genomic_DNA"/>
</dbReference>
<gene>
    <name evidence="1" type="ORF">KIPB_015349</name>
    <name evidence="2" type="ORF">KIPB_016239</name>
</gene>
<name>A0A391P2B4_9EUKA</name>
<protein>
    <submittedName>
        <fullName evidence="2">Uncharacterized protein</fullName>
    </submittedName>
</protein>
<dbReference type="AlphaFoldDB" id="A0A391P2B4"/>
<dbReference type="Proteomes" id="UP000265618">
    <property type="component" value="Unassembled WGS sequence"/>
</dbReference>
<sequence length="16" mass="1735">LPPHGVCEKLTLCPVE</sequence>
<evidence type="ECO:0000313" key="2">
    <source>
        <dbReference type="EMBL" id="GCA65098.1"/>
    </source>
</evidence>